<sequence>MHSSSKENRTHNYEKTLTFISKVSIRRLGWRTFHSRLSSLKQKMVIGSWKASSLESASPYYFNRPILKRLLHAFPQLSSIRCRSLTYCRPFPASSSLFQAQNTQIHLLGGCPELMPQYRQRHHDIRTLLTTELRTYLPEHSIREEVTYREDQRVDILIEDGDSSFWLDVSVMHGDDNPVLLRETSP</sequence>
<proteinExistence type="predicted"/>
<dbReference type="EMBL" id="BQXS01010055">
    <property type="protein sequence ID" value="GKT32794.1"/>
    <property type="molecule type" value="Genomic_DNA"/>
</dbReference>
<gene>
    <name evidence="1" type="ORF">ADUPG1_006860</name>
</gene>
<keyword evidence="2" id="KW-1185">Reference proteome</keyword>
<evidence type="ECO:0000313" key="2">
    <source>
        <dbReference type="Proteomes" id="UP001057375"/>
    </source>
</evidence>
<organism evidence="1 2">
    <name type="scientific">Aduncisulcus paluster</name>
    <dbReference type="NCBI Taxonomy" id="2918883"/>
    <lineage>
        <taxon>Eukaryota</taxon>
        <taxon>Metamonada</taxon>
        <taxon>Carpediemonas-like organisms</taxon>
        <taxon>Aduncisulcus</taxon>
    </lineage>
</organism>
<accession>A0ABQ5KJU4</accession>
<protein>
    <submittedName>
        <fullName evidence="1">Uncharacterized protein</fullName>
    </submittedName>
</protein>
<dbReference type="Proteomes" id="UP001057375">
    <property type="component" value="Unassembled WGS sequence"/>
</dbReference>
<reference evidence="1" key="1">
    <citation type="submission" date="2022-03" db="EMBL/GenBank/DDBJ databases">
        <title>Draft genome sequence of Aduncisulcus paluster, a free-living microaerophilic Fornicata.</title>
        <authorList>
            <person name="Yuyama I."/>
            <person name="Kume K."/>
            <person name="Tamura T."/>
            <person name="Inagaki Y."/>
            <person name="Hashimoto T."/>
        </authorList>
    </citation>
    <scope>NUCLEOTIDE SEQUENCE</scope>
    <source>
        <strain evidence="1">NY0171</strain>
    </source>
</reference>
<comment type="caution">
    <text evidence="1">The sequence shown here is derived from an EMBL/GenBank/DDBJ whole genome shotgun (WGS) entry which is preliminary data.</text>
</comment>
<evidence type="ECO:0000313" key="1">
    <source>
        <dbReference type="EMBL" id="GKT32794.1"/>
    </source>
</evidence>
<name>A0ABQ5KJU4_9EUKA</name>